<organism evidence="1 2">
    <name type="scientific">Pontibacter actiniarum</name>
    <dbReference type="NCBI Taxonomy" id="323450"/>
    <lineage>
        <taxon>Bacteria</taxon>
        <taxon>Pseudomonadati</taxon>
        <taxon>Bacteroidota</taxon>
        <taxon>Cytophagia</taxon>
        <taxon>Cytophagales</taxon>
        <taxon>Hymenobacteraceae</taxon>
        <taxon>Pontibacter</taxon>
    </lineage>
</organism>
<reference evidence="2" key="1">
    <citation type="submission" date="2017-05" db="EMBL/GenBank/DDBJ databases">
        <authorList>
            <person name="Ray J."/>
            <person name="Price M."/>
            <person name="Deutschbauer A."/>
        </authorList>
    </citation>
    <scope>NUCLEOTIDE SEQUENCE [LARGE SCALE GENOMIC DNA]</scope>
    <source>
        <strain evidence="2">DSM 19842</strain>
    </source>
</reference>
<keyword evidence="2" id="KW-1185">Reference proteome</keyword>
<dbReference type="AlphaFoldDB" id="A0A1X9YU08"/>
<dbReference type="RefSeq" id="WP_025607899.1">
    <property type="nucleotide sequence ID" value="NZ_CP021235.1"/>
</dbReference>
<evidence type="ECO:0000313" key="1">
    <source>
        <dbReference type="EMBL" id="ARS36365.1"/>
    </source>
</evidence>
<dbReference type="EMBL" id="CP021235">
    <property type="protein sequence ID" value="ARS36365.1"/>
    <property type="molecule type" value="Genomic_DNA"/>
</dbReference>
<evidence type="ECO:0000313" key="2">
    <source>
        <dbReference type="Proteomes" id="UP000266292"/>
    </source>
</evidence>
<name>A0A1X9YU08_9BACT</name>
<accession>A0A1X9YU08</accession>
<dbReference type="Proteomes" id="UP000266292">
    <property type="component" value="Chromosome"/>
</dbReference>
<dbReference type="KEGG" id="pact:CA264_13485"/>
<gene>
    <name evidence="1" type="ORF">CA264_13485</name>
</gene>
<dbReference type="OrthoDB" id="848102at2"/>
<dbReference type="PROSITE" id="PS51257">
    <property type="entry name" value="PROKAR_LIPOPROTEIN"/>
    <property type="match status" value="1"/>
</dbReference>
<protein>
    <submittedName>
        <fullName evidence="1">Uncharacterized protein</fullName>
    </submittedName>
</protein>
<sequence length="390" mass="42119">MKKNFYWSALGCGLAAVVLMGCENTEEVTPGMMDQINDNVIDGNCYAINFEEYTADNPEALPFIDHVATPFGPVRVKNTHRSEGGVYSDVNVARVYDTVKPTGDDAHDLGRATKLGKILIANQFTQQEIANNPDGTYDPSGTGNGIRIAGPNDNAWGATIELDFREVEGAVTLQSIDVVDIDATPLENKSYVRLMLTGGGTVDFPLATNEEEGSVQTVDLKGTKNVEKLIVVLDGDANVGSGGIDNILFCTEAATPTPPATGGCTRTQGYWKTHADSNNQKKYDNTWDAYYSKPFFMSGYTYFSILPQSPKGSAYIVLAHQYVAATLNVAAGAGMSGEALEAYNKATELFNKYKPSQVTKHEKALREQFTSLATTLDKYNNGVIGPGHCD</sequence>
<proteinExistence type="predicted"/>